<gene>
    <name evidence="1" type="ORF">K443DRAFT_332694</name>
</gene>
<protein>
    <submittedName>
        <fullName evidence="1">Uncharacterized protein</fullName>
    </submittedName>
</protein>
<dbReference type="AlphaFoldDB" id="A0A0C9X1Q6"/>
<organism evidence="1 2">
    <name type="scientific">Laccaria amethystina LaAM-08-1</name>
    <dbReference type="NCBI Taxonomy" id="1095629"/>
    <lineage>
        <taxon>Eukaryota</taxon>
        <taxon>Fungi</taxon>
        <taxon>Dikarya</taxon>
        <taxon>Basidiomycota</taxon>
        <taxon>Agaricomycotina</taxon>
        <taxon>Agaricomycetes</taxon>
        <taxon>Agaricomycetidae</taxon>
        <taxon>Agaricales</taxon>
        <taxon>Agaricineae</taxon>
        <taxon>Hydnangiaceae</taxon>
        <taxon>Laccaria</taxon>
    </lineage>
</organism>
<dbReference type="EMBL" id="KN838763">
    <property type="protein sequence ID" value="KIJ95228.1"/>
    <property type="molecule type" value="Genomic_DNA"/>
</dbReference>
<reference evidence="1 2" key="1">
    <citation type="submission" date="2014-04" db="EMBL/GenBank/DDBJ databases">
        <authorList>
            <consortium name="DOE Joint Genome Institute"/>
            <person name="Kuo A."/>
            <person name="Kohler A."/>
            <person name="Nagy L.G."/>
            <person name="Floudas D."/>
            <person name="Copeland A."/>
            <person name="Barry K.W."/>
            <person name="Cichocki N."/>
            <person name="Veneault-Fourrey C."/>
            <person name="LaButti K."/>
            <person name="Lindquist E.A."/>
            <person name="Lipzen A."/>
            <person name="Lundell T."/>
            <person name="Morin E."/>
            <person name="Murat C."/>
            <person name="Sun H."/>
            <person name="Tunlid A."/>
            <person name="Henrissat B."/>
            <person name="Grigoriev I.V."/>
            <person name="Hibbett D.S."/>
            <person name="Martin F."/>
            <person name="Nordberg H.P."/>
            <person name="Cantor M.N."/>
            <person name="Hua S.X."/>
        </authorList>
    </citation>
    <scope>NUCLEOTIDE SEQUENCE [LARGE SCALE GENOMIC DNA]</scope>
    <source>
        <strain evidence="1 2">LaAM-08-1</strain>
    </source>
</reference>
<sequence length="164" mass="18524">MGIGSTRFLLQGWGERGRHGSTFWAFDHFEDMSANPDHRQIAGPDGGLGSQNSNHIGKLTYITSGQFQGQTIRVELEELQKAERGRKYYTRWVFSKTGSKPIKPRVHLSTTAQRMGTRRLKKAVLRPFDDPEFRVTGGCGLVTQIPEVSGVELSFRWESTINRV</sequence>
<name>A0A0C9X1Q6_9AGAR</name>
<dbReference type="Proteomes" id="UP000054477">
    <property type="component" value="Unassembled WGS sequence"/>
</dbReference>
<reference evidence="2" key="2">
    <citation type="submission" date="2015-01" db="EMBL/GenBank/DDBJ databases">
        <title>Evolutionary Origins and Diversification of the Mycorrhizal Mutualists.</title>
        <authorList>
            <consortium name="DOE Joint Genome Institute"/>
            <consortium name="Mycorrhizal Genomics Consortium"/>
            <person name="Kohler A."/>
            <person name="Kuo A."/>
            <person name="Nagy L.G."/>
            <person name="Floudas D."/>
            <person name="Copeland A."/>
            <person name="Barry K.W."/>
            <person name="Cichocki N."/>
            <person name="Veneault-Fourrey C."/>
            <person name="LaButti K."/>
            <person name="Lindquist E.A."/>
            <person name="Lipzen A."/>
            <person name="Lundell T."/>
            <person name="Morin E."/>
            <person name="Murat C."/>
            <person name="Riley R."/>
            <person name="Ohm R."/>
            <person name="Sun H."/>
            <person name="Tunlid A."/>
            <person name="Henrissat B."/>
            <person name="Grigoriev I.V."/>
            <person name="Hibbett D.S."/>
            <person name="Martin F."/>
        </authorList>
    </citation>
    <scope>NUCLEOTIDE SEQUENCE [LARGE SCALE GENOMIC DNA]</scope>
    <source>
        <strain evidence="2">LaAM-08-1</strain>
    </source>
</reference>
<evidence type="ECO:0000313" key="1">
    <source>
        <dbReference type="EMBL" id="KIJ95228.1"/>
    </source>
</evidence>
<accession>A0A0C9X1Q6</accession>
<keyword evidence="2" id="KW-1185">Reference proteome</keyword>
<dbReference type="OrthoDB" id="5599552at2759"/>
<dbReference type="HOGENOM" id="CLU_1619299_0_0_1"/>
<evidence type="ECO:0000313" key="2">
    <source>
        <dbReference type="Proteomes" id="UP000054477"/>
    </source>
</evidence>
<proteinExistence type="predicted"/>